<name>A0A6C2C5G9_9LACO</name>
<dbReference type="InterPro" id="IPR001387">
    <property type="entry name" value="Cro/C1-type_HTH"/>
</dbReference>
<proteinExistence type="predicted"/>
<dbReference type="OrthoDB" id="1629646at2"/>
<dbReference type="Gene3D" id="1.10.357.10">
    <property type="entry name" value="Tetracycline Repressor, domain 2"/>
    <property type="match status" value="1"/>
</dbReference>
<dbReference type="RefSeq" id="WP_148622824.1">
    <property type="nucleotide sequence ID" value="NZ_SDGZ01000015.1"/>
</dbReference>
<dbReference type="Proteomes" id="UP000371977">
    <property type="component" value="Unassembled WGS sequence"/>
</dbReference>
<dbReference type="CDD" id="cd00093">
    <property type="entry name" value="HTH_XRE"/>
    <property type="match status" value="1"/>
</dbReference>
<dbReference type="SUPFAM" id="SSF46689">
    <property type="entry name" value="Homeodomain-like"/>
    <property type="match status" value="1"/>
</dbReference>
<sequence>MLYLSERQHLIIDAYFACIQDAKSSKNITMQSIADRVGIRRQNIYKKHFPNLETIVKTSYMMADQKIHDKFTSYSQAHQQSLAQFFADEVLPLIWEQRFYLSILYSSPFNQDWFNYLNQKYVPLIEQHLNHPAELSGFTPNFLATLIEKQITAVIATWLTDPEPEPLRLFQKHFLILISTPTTTLLR</sequence>
<dbReference type="EMBL" id="SDGZ01000015">
    <property type="protein sequence ID" value="TYC48962.1"/>
    <property type="molecule type" value="Genomic_DNA"/>
</dbReference>
<comment type="caution">
    <text evidence="1">The sequence shown here is derived from an EMBL/GenBank/DDBJ whole genome shotgun (WGS) entry which is preliminary data.</text>
</comment>
<accession>A0A6C2C5G9</accession>
<gene>
    <name evidence="1" type="ORF">ESZ50_06835</name>
</gene>
<evidence type="ECO:0000313" key="1">
    <source>
        <dbReference type="EMBL" id="TYC48962.1"/>
    </source>
</evidence>
<dbReference type="AlphaFoldDB" id="A0A6C2C5G9"/>
<evidence type="ECO:0000313" key="2">
    <source>
        <dbReference type="Proteomes" id="UP000371977"/>
    </source>
</evidence>
<dbReference type="InterPro" id="IPR009057">
    <property type="entry name" value="Homeodomain-like_sf"/>
</dbReference>
<protein>
    <submittedName>
        <fullName evidence="1">TetR/AcrR family transcriptional regulator</fullName>
    </submittedName>
</protein>
<keyword evidence="2" id="KW-1185">Reference proteome</keyword>
<organism evidence="1 2">
    <name type="scientific">Weissella muntiaci</name>
    <dbReference type="NCBI Taxonomy" id="2508881"/>
    <lineage>
        <taxon>Bacteria</taxon>
        <taxon>Bacillati</taxon>
        <taxon>Bacillota</taxon>
        <taxon>Bacilli</taxon>
        <taxon>Lactobacillales</taxon>
        <taxon>Lactobacillaceae</taxon>
        <taxon>Weissella</taxon>
    </lineage>
</organism>
<reference evidence="1 2" key="1">
    <citation type="submission" date="2019-01" db="EMBL/GenBank/DDBJ databases">
        <title>Weissella sp. nov., a novel lactic acid bacterium isolated from animal feces.</title>
        <authorList>
            <person name="Wang L.-T."/>
        </authorList>
    </citation>
    <scope>NUCLEOTIDE SEQUENCE [LARGE SCALE GENOMIC DNA]</scope>
    <source>
        <strain evidence="1 2">8H-2</strain>
    </source>
</reference>